<name>A0A1S3I467_LINAN</name>
<organism evidence="2 3">
    <name type="scientific">Lingula anatina</name>
    <name type="common">Brachiopod</name>
    <name type="synonym">Lingula unguis</name>
    <dbReference type="NCBI Taxonomy" id="7574"/>
    <lineage>
        <taxon>Eukaryota</taxon>
        <taxon>Metazoa</taxon>
        <taxon>Spiralia</taxon>
        <taxon>Lophotrochozoa</taxon>
        <taxon>Brachiopoda</taxon>
        <taxon>Linguliformea</taxon>
        <taxon>Lingulata</taxon>
        <taxon>Lingulida</taxon>
        <taxon>Linguloidea</taxon>
        <taxon>Lingulidae</taxon>
        <taxon>Lingula</taxon>
    </lineage>
</organism>
<dbReference type="GeneID" id="106160840"/>
<dbReference type="STRING" id="7574.A0A1S3I467"/>
<dbReference type="Pfam" id="PF12796">
    <property type="entry name" value="Ank_2"/>
    <property type="match status" value="1"/>
</dbReference>
<feature type="repeat" description="ANK" evidence="1">
    <location>
        <begin position="98"/>
        <end position="127"/>
    </location>
</feature>
<sequence>MAASVTELFHAITSKFNIKLGRIDNSKGLEFLLHKAAGEGHKKLLVKVLEKGISVDFQNDKNQTPLFCAVLQERKNVIDTLLEHGANPNERCDNFCCTPVHLACRIGCVEILEKLLSAGGDLRLHDIDGETPQDWAMNIDDPKRRKKMLDFIEKTRLFAMTHSGRDILLENQSSHYMNRLVPFYFKIIMNFLLFMVSIKSS</sequence>
<dbReference type="InParanoid" id="A0A1S3I467"/>
<dbReference type="PANTHER" id="PTHR23060">
    <property type="entry name" value="TESTIS EXPRESSED GENE 14"/>
    <property type="match status" value="1"/>
</dbReference>
<feature type="repeat" description="ANK" evidence="1">
    <location>
        <begin position="61"/>
        <end position="93"/>
    </location>
</feature>
<keyword evidence="1" id="KW-0040">ANK repeat</keyword>
<dbReference type="SMART" id="SM00248">
    <property type="entry name" value="ANK"/>
    <property type="match status" value="3"/>
</dbReference>
<evidence type="ECO:0000313" key="2">
    <source>
        <dbReference type="Proteomes" id="UP000085678"/>
    </source>
</evidence>
<dbReference type="GO" id="GO:0007140">
    <property type="term" value="P:male meiotic nuclear division"/>
    <property type="evidence" value="ECO:0007669"/>
    <property type="project" value="InterPro"/>
</dbReference>
<dbReference type="Pfam" id="PF00023">
    <property type="entry name" value="Ank"/>
    <property type="match status" value="1"/>
</dbReference>
<dbReference type="KEGG" id="lak:106160840"/>
<dbReference type="SUPFAM" id="SSF48403">
    <property type="entry name" value="Ankyrin repeat"/>
    <property type="match status" value="1"/>
</dbReference>
<evidence type="ECO:0000256" key="1">
    <source>
        <dbReference type="PROSITE-ProRule" id="PRU00023"/>
    </source>
</evidence>
<dbReference type="Proteomes" id="UP000085678">
    <property type="component" value="Unplaced"/>
</dbReference>
<dbReference type="InterPro" id="IPR036770">
    <property type="entry name" value="Ankyrin_rpt-contain_sf"/>
</dbReference>
<gene>
    <name evidence="3" type="primary">LOC106160840</name>
</gene>
<dbReference type="InterPro" id="IPR002110">
    <property type="entry name" value="Ankyrin_rpt"/>
</dbReference>
<dbReference type="PROSITE" id="PS50297">
    <property type="entry name" value="ANK_REP_REGION"/>
    <property type="match status" value="2"/>
</dbReference>
<dbReference type="GO" id="GO:0007094">
    <property type="term" value="P:mitotic spindle assembly checkpoint signaling"/>
    <property type="evidence" value="ECO:0007669"/>
    <property type="project" value="InterPro"/>
</dbReference>
<dbReference type="Gene3D" id="1.25.40.20">
    <property type="entry name" value="Ankyrin repeat-containing domain"/>
    <property type="match status" value="1"/>
</dbReference>
<keyword evidence="2" id="KW-1185">Reference proteome</keyword>
<dbReference type="InterPro" id="IPR039339">
    <property type="entry name" value="Tex14"/>
</dbReference>
<dbReference type="GO" id="GO:0008608">
    <property type="term" value="P:attachment of spindle microtubules to kinetochore"/>
    <property type="evidence" value="ECO:0007669"/>
    <property type="project" value="InterPro"/>
</dbReference>
<reference evidence="3" key="1">
    <citation type="submission" date="2025-08" db="UniProtKB">
        <authorList>
            <consortium name="RefSeq"/>
        </authorList>
    </citation>
    <scope>IDENTIFICATION</scope>
    <source>
        <tissue evidence="3">Gonads</tissue>
    </source>
</reference>
<dbReference type="PANTHER" id="PTHR23060:SF3">
    <property type="entry name" value="TESTIS EXPRESSED 14, INTERCELLULAR BRIDGE FORMING FACTOR"/>
    <property type="match status" value="1"/>
</dbReference>
<dbReference type="OrthoDB" id="6153801at2759"/>
<dbReference type="RefSeq" id="XP_013393060.1">
    <property type="nucleotide sequence ID" value="XM_013537606.1"/>
</dbReference>
<dbReference type="GO" id="GO:0051306">
    <property type="term" value="P:mitotic sister chromatid separation"/>
    <property type="evidence" value="ECO:0007669"/>
    <property type="project" value="InterPro"/>
</dbReference>
<dbReference type="GO" id="GO:0043063">
    <property type="term" value="P:intercellular bridge organization"/>
    <property type="evidence" value="ECO:0007669"/>
    <property type="project" value="InterPro"/>
</dbReference>
<proteinExistence type="predicted"/>
<accession>A0A1S3I467</accession>
<protein>
    <submittedName>
        <fullName evidence="3">Inactive serine/threonine-protein kinase TEX14-like</fullName>
    </submittedName>
</protein>
<dbReference type="PROSITE" id="PS50088">
    <property type="entry name" value="ANK_REPEAT"/>
    <property type="match status" value="2"/>
</dbReference>
<dbReference type="AlphaFoldDB" id="A0A1S3I467"/>
<evidence type="ECO:0000313" key="3">
    <source>
        <dbReference type="RefSeq" id="XP_013393060.1"/>
    </source>
</evidence>